<dbReference type="InterPro" id="IPR016024">
    <property type="entry name" value="ARM-type_fold"/>
</dbReference>
<evidence type="ECO:0008006" key="3">
    <source>
        <dbReference type="Google" id="ProtNLM"/>
    </source>
</evidence>
<dbReference type="SUPFAM" id="SSF48371">
    <property type="entry name" value="ARM repeat"/>
    <property type="match status" value="1"/>
</dbReference>
<evidence type="ECO:0000313" key="1">
    <source>
        <dbReference type="EMBL" id="MBR7834540.1"/>
    </source>
</evidence>
<dbReference type="EMBL" id="JAGSOG010000062">
    <property type="protein sequence ID" value="MBR7834540.1"/>
    <property type="molecule type" value="Genomic_DNA"/>
</dbReference>
<accession>A0A941IMS5</accession>
<keyword evidence="2" id="KW-1185">Reference proteome</keyword>
<dbReference type="InterPro" id="IPR011989">
    <property type="entry name" value="ARM-like"/>
</dbReference>
<reference evidence="1" key="1">
    <citation type="submission" date="2021-04" db="EMBL/GenBank/DDBJ databases">
        <title>Genome based classification of Actinospica acidithermotolerans sp. nov., an actinobacterium isolated from an Indonesian hot spring.</title>
        <authorList>
            <person name="Kusuma A.B."/>
            <person name="Putra K.E."/>
            <person name="Nafisah S."/>
            <person name="Loh J."/>
            <person name="Nouioui I."/>
            <person name="Goodfellow M."/>
        </authorList>
    </citation>
    <scope>NUCLEOTIDE SEQUENCE</scope>
    <source>
        <strain evidence="1">CSCA 57</strain>
    </source>
</reference>
<protein>
    <recommendedName>
        <fullName evidence="3">HEAT repeat domain-containing protein</fullName>
    </recommendedName>
</protein>
<dbReference type="AlphaFoldDB" id="A0A941IMS5"/>
<dbReference type="Proteomes" id="UP000675781">
    <property type="component" value="Unassembled WGS sequence"/>
</dbReference>
<organism evidence="1 2">
    <name type="scientific">Actinospica durhamensis</name>
    <dbReference type="NCBI Taxonomy" id="1508375"/>
    <lineage>
        <taxon>Bacteria</taxon>
        <taxon>Bacillati</taxon>
        <taxon>Actinomycetota</taxon>
        <taxon>Actinomycetes</taxon>
        <taxon>Catenulisporales</taxon>
        <taxon>Actinospicaceae</taxon>
        <taxon>Actinospica</taxon>
    </lineage>
</organism>
<name>A0A941IMS5_9ACTN</name>
<sequence length="137" mass="14243">MLPKDSIAAECARRGRAEVVAGCVALLGGRTVDDALVLALGGAHGAAVLDGGPETRYWLRVWAARGLLWEWSAAAVPALVAALGDEHWRVREMAAKVVARHRVGAAFEAVEALRADGVARVAAAAERAVRVLVSGGD</sequence>
<comment type="caution">
    <text evidence="1">The sequence shown here is derived from an EMBL/GenBank/DDBJ whole genome shotgun (WGS) entry which is preliminary data.</text>
</comment>
<dbReference type="RefSeq" id="WP_212529060.1">
    <property type="nucleotide sequence ID" value="NZ_JAGSOG010000062.1"/>
</dbReference>
<proteinExistence type="predicted"/>
<gene>
    <name evidence="1" type="ORF">KDL01_14800</name>
</gene>
<dbReference type="Gene3D" id="1.25.10.10">
    <property type="entry name" value="Leucine-rich Repeat Variant"/>
    <property type="match status" value="1"/>
</dbReference>
<evidence type="ECO:0000313" key="2">
    <source>
        <dbReference type="Proteomes" id="UP000675781"/>
    </source>
</evidence>